<dbReference type="AlphaFoldDB" id="A0AAD7G2M9"/>
<organism evidence="2 3">
    <name type="scientific">Mycena rosella</name>
    <name type="common">Pink bonnet</name>
    <name type="synonym">Agaricus rosellus</name>
    <dbReference type="NCBI Taxonomy" id="1033263"/>
    <lineage>
        <taxon>Eukaryota</taxon>
        <taxon>Fungi</taxon>
        <taxon>Dikarya</taxon>
        <taxon>Basidiomycota</taxon>
        <taxon>Agaricomycotina</taxon>
        <taxon>Agaricomycetes</taxon>
        <taxon>Agaricomycetidae</taxon>
        <taxon>Agaricales</taxon>
        <taxon>Marasmiineae</taxon>
        <taxon>Mycenaceae</taxon>
        <taxon>Mycena</taxon>
    </lineage>
</organism>
<feature type="region of interest" description="Disordered" evidence="1">
    <location>
        <begin position="78"/>
        <end position="113"/>
    </location>
</feature>
<sequence>MYIARVVQDVPHGTYGRKIEVGASLDQEKADKAARDAKSSPAMQMFRWPTPRTPFGMRLKLKFSSPIPCIPHLCRCSDAASRSDPSNQELRAARTGEGLQVRTGPGQTPEAVERHRFELQAKRRRIFFEIEGEAPQRRRNSQEGSRAEAGKDKHGGGKGKGRGKGKDKAKAPEPDTDSD</sequence>
<accession>A0AAD7G2M9</accession>
<reference evidence="2" key="1">
    <citation type="submission" date="2023-03" db="EMBL/GenBank/DDBJ databases">
        <title>Massive genome expansion in bonnet fungi (Mycena s.s.) driven by repeated elements and novel gene families across ecological guilds.</title>
        <authorList>
            <consortium name="Lawrence Berkeley National Laboratory"/>
            <person name="Harder C.B."/>
            <person name="Miyauchi S."/>
            <person name="Viragh M."/>
            <person name="Kuo A."/>
            <person name="Thoen E."/>
            <person name="Andreopoulos B."/>
            <person name="Lu D."/>
            <person name="Skrede I."/>
            <person name="Drula E."/>
            <person name="Henrissat B."/>
            <person name="Morin E."/>
            <person name="Kohler A."/>
            <person name="Barry K."/>
            <person name="LaButti K."/>
            <person name="Morin E."/>
            <person name="Salamov A."/>
            <person name="Lipzen A."/>
            <person name="Mereny Z."/>
            <person name="Hegedus B."/>
            <person name="Baldrian P."/>
            <person name="Stursova M."/>
            <person name="Weitz H."/>
            <person name="Taylor A."/>
            <person name="Grigoriev I.V."/>
            <person name="Nagy L.G."/>
            <person name="Martin F."/>
            <person name="Kauserud H."/>
        </authorList>
    </citation>
    <scope>NUCLEOTIDE SEQUENCE</scope>
    <source>
        <strain evidence="2">CBHHK067</strain>
    </source>
</reference>
<feature type="region of interest" description="Disordered" evidence="1">
    <location>
        <begin position="128"/>
        <end position="179"/>
    </location>
</feature>
<dbReference type="Proteomes" id="UP001221757">
    <property type="component" value="Unassembled WGS sequence"/>
</dbReference>
<feature type="compositionally biased region" description="Basic and acidic residues" evidence="1">
    <location>
        <begin position="145"/>
        <end position="155"/>
    </location>
</feature>
<proteinExistence type="predicted"/>
<keyword evidence="3" id="KW-1185">Reference proteome</keyword>
<comment type="caution">
    <text evidence="2">The sequence shown here is derived from an EMBL/GenBank/DDBJ whole genome shotgun (WGS) entry which is preliminary data.</text>
</comment>
<gene>
    <name evidence="2" type="ORF">B0H17DRAFT_1147200</name>
</gene>
<feature type="compositionally biased region" description="Basic and acidic residues" evidence="1">
    <location>
        <begin position="164"/>
        <end position="173"/>
    </location>
</feature>
<protein>
    <submittedName>
        <fullName evidence="2">Uncharacterized protein</fullName>
    </submittedName>
</protein>
<dbReference type="EMBL" id="JARKIE010000339">
    <property type="protein sequence ID" value="KAJ7653012.1"/>
    <property type="molecule type" value="Genomic_DNA"/>
</dbReference>
<evidence type="ECO:0000313" key="3">
    <source>
        <dbReference type="Proteomes" id="UP001221757"/>
    </source>
</evidence>
<name>A0AAD7G2M9_MYCRO</name>
<evidence type="ECO:0000313" key="2">
    <source>
        <dbReference type="EMBL" id="KAJ7653012.1"/>
    </source>
</evidence>
<evidence type="ECO:0000256" key="1">
    <source>
        <dbReference type="SAM" id="MobiDB-lite"/>
    </source>
</evidence>